<evidence type="ECO:0000313" key="2">
    <source>
        <dbReference type="EMBL" id="SUP61304.1"/>
    </source>
</evidence>
<dbReference type="Proteomes" id="UP000254621">
    <property type="component" value="Unassembled WGS sequence"/>
</dbReference>
<keyword evidence="1" id="KW-1133">Transmembrane helix</keyword>
<dbReference type="AlphaFoldDB" id="A0A380P8Z6"/>
<proteinExistence type="predicted"/>
<protein>
    <submittedName>
        <fullName evidence="2">Uncharacterized protein</fullName>
    </submittedName>
</protein>
<organism evidence="2 3">
    <name type="scientific">Weissella viridescens</name>
    <name type="common">Lactobacillus viridescens</name>
    <dbReference type="NCBI Taxonomy" id="1629"/>
    <lineage>
        <taxon>Bacteria</taxon>
        <taxon>Bacillati</taxon>
        <taxon>Bacillota</taxon>
        <taxon>Bacilli</taxon>
        <taxon>Lactobacillales</taxon>
        <taxon>Lactobacillaceae</taxon>
        <taxon>Weissella</taxon>
    </lineage>
</organism>
<name>A0A380P8Z6_WEIVI</name>
<evidence type="ECO:0000256" key="1">
    <source>
        <dbReference type="SAM" id="Phobius"/>
    </source>
</evidence>
<keyword evidence="1" id="KW-0812">Transmembrane</keyword>
<keyword evidence="1" id="KW-0472">Membrane</keyword>
<gene>
    <name evidence="2" type="ORF">NCTC13645_02439</name>
</gene>
<reference evidence="2 3" key="1">
    <citation type="submission" date="2018-06" db="EMBL/GenBank/DDBJ databases">
        <authorList>
            <consortium name="Pathogen Informatics"/>
            <person name="Doyle S."/>
        </authorList>
    </citation>
    <scope>NUCLEOTIDE SEQUENCE [LARGE SCALE GENOMIC DNA]</scope>
    <source>
        <strain evidence="2 3">NCTC13645</strain>
    </source>
</reference>
<sequence>MHGLNYMRLKLVDGPLVERAKKQLKFLYPTLLLGEVAFAITLYFNTDFFTKKPIITLILLVVIVGLTLLAWYTNGTITNSLHSLLWDLQSSRLLYYYLQDYILA</sequence>
<dbReference type="EMBL" id="UHIV01000006">
    <property type="protein sequence ID" value="SUP61304.1"/>
    <property type="molecule type" value="Genomic_DNA"/>
</dbReference>
<feature type="transmembrane region" description="Helical" evidence="1">
    <location>
        <begin position="52"/>
        <end position="72"/>
    </location>
</feature>
<evidence type="ECO:0000313" key="3">
    <source>
        <dbReference type="Proteomes" id="UP000254621"/>
    </source>
</evidence>
<accession>A0A380P8Z6</accession>
<feature type="transmembrane region" description="Helical" evidence="1">
    <location>
        <begin position="26"/>
        <end position="46"/>
    </location>
</feature>